<evidence type="ECO:0000313" key="2">
    <source>
        <dbReference type="Proteomes" id="UP000078336"/>
    </source>
</evidence>
<name>A0A178T680_9BACL</name>
<organism evidence="1 2">
    <name type="scientific">Anoxybacillus flavithermus</name>
    <dbReference type="NCBI Taxonomy" id="33934"/>
    <lineage>
        <taxon>Bacteria</taxon>
        <taxon>Bacillati</taxon>
        <taxon>Bacillota</taxon>
        <taxon>Bacilli</taxon>
        <taxon>Bacillales</taxon>
        <taxon>Anoxybacillaceae</taxon>
        <taxon>Anoxybacillus</taxon>
    </lineage>
</organism>
<dbReference type="EMBL" id="LUCQ01000157">
    <property type="protein sequence ID" value="OAO76492.1"/>
    <property type="molecule type" value="Genomic_DNA"/>
</dbReference>
<evidence type="ECO:0000313" key="1">
    <source>
        <dbReference type="EMBL" id="OAO76492.1"/>
    </source>
</evidence>
<keyword evidence="2" id="KW-1185">Reference proteome</keyword>
<accession>A0A178T680</accession>
<gene>
    <name evidence="1" type="ORF">TAF16_2536</name>
</gene>
<sequence length="97" mass="11558">MYLSQVKSNGKQYIYLCVYVGTQEYSTRKEKRVYSFGETKKALIKMKRWKRKFNEFPNELLNLGCGMENLEEWIRTIETGITKTGRIFKTNVKRAVF</sequence>
<dbReference type="AlphaFoldDB" id="A0A178T680"/>
<protein>
    <submittedName>
        <fullName evidence="1">Uncharacterized protein</fullName>
    </submittedName>
</protein>
<comment type="caution">
    <text evidence="1">The sequence shown here is derived from an EMBL/GenBank/DDBJ whole genome shotgun (WGS) entry which is preliminary data.</text>
</comment>
<dbReference type="Proteomes" id="UP000078336">
    <property type="component" value="Unassembled WGS sequence"/>
</dbReference>
<proteinExistence type="predicted"/>
<dbReference type="PATRIC" id="fig|33934.7.peg.1872"/>
<dbReference type="OrthoDB" id="2936917at2"/>
<dbReference type="RefSeq" id="WP_064214510.1">
    <property type="nucleotide sequence ID" value="NZ_LUCQ01000157.1"/>
</dbReference>
<reference evidence="1 2" key="1">
    <citation type="submission" date="2016-03" db="EMBL/GenBank/DDBJ databases">
        <title>Spore heat resistance.</title>
        <authorList>
            <person name="Boekhorst J."/>
            <person name="Berendsen E.M."/>
            <person name="Wells-Bennik M.H."/>
            <person name="Kuipers O.P."/>
        </authorList>
    </citation>
    <scope>NUCLEOTIDE SEQUENCE [LARGE SCALE GENOMIC DNA]</scope>
    <source>
        <strain evidence="1 2">AF16</strain>
    </source>
</reference>